<feature type="compositionally biased region" description="Basic and acidic residues" evidence="1">
    <location>
        <begin position="134"/>
        <end position="150"/>
    </location>
</feature>
<sequence length="306" mass="35134">MEDTLSRARRGNEALHQLLKLLMNDRTELRPHREDNRTFFEEFKSNIEAIKKSHYTPEAKVTENDKENLGKPKKDATNDEITENETRAGRSKDMLLSKLDRQSISIETLEAEIRKLRLQNQQLRETNFGLKERAEREKEMRERLEKESQKPVKAPSRPRESAAKVQFVPQADAAQIAKIHRQENTIDQLRTGLALVHERYEEAKRKWEASVAVSAFQERVIVDLKANLGQGYQQPSDLTEQLLSGCEIDSSDDRADTTQLILGRPSGSPYDHLGQGHSRFKAAALAVLFTVRARRAVEKARREKLI</sequence>
<protein>
    <submittedName>
        <fullName evidence="2">Uncharacterized protein</fullName>
    </submittedName>
</protein>
<dbReference type="GeneID" id="36564896"/>
<comment type="caution">
    <text evidence="2">The sequence shown here is derived from an EMBL/GenBank/DDBJ whole genome shotgun (WGS) entry which is preliminary data.</text>
</comment>
<proteinExistence type="predicted"/>
<keyword evidence="3" id="KW-1185">Reference proteome</keyword>
<dbReference type="AlphaFoldDB" id="A0A2P7YUR7"/>
<gene>
    <name evidence="2" type="ORF">C7M61_001506</name>
</gene>
<dbReference type="EMBL" id="PYFQ01000002">
    <property type="protein sequence ID" value="PSK39703.1"/>
    <property type="molecule type" value="Genomic_DNA"/>
</dbReference>
<dbReference type="OrthoDB" id="4095502at2759"/>
<feature type="region of interest" description="Disordered" evidence="1">
    <location>
        <begin position="54"/>
        <end position="89"/>
    </location>
</feature>
<feature type="region of interest" description="Disordered" evidence="1">
    <location>
        <begin position="134"/>
        <end position="162"/>
    </location>
</feature>
<dbReference type="RefSeq" id="XP_024714793.1">
    <property type="nucleotide sequence ID" value="XM_024856913.1"/>
</dbReference>
<feature type="compositionally biased region" description="Basic and acidic residues" evidence="1">
    <location>
        <begin position="54"/>
        <end position="77"/>
    </location>
</feature>
<reference evidence="2 3" key="1">
    <citation type="submission" date="2018-03" db="EMBL/GenBank/DDBJ databases">
        <title>Candida pseudohaemulonii genome assembly and annotation.</title>
        <authorList>
            <person name="Munoz J.F."/>
            <person name="Gade L.G."/>
            <person name="Chow N.A."/>
            <person name="Litvintseva A.P."/>
            <person name="Loparev V.N."/>
            <person name="Cuomo C.A."/>
        </authorList>
    </citation>
    <scope>NUCLEOTIDE SEQUENCE [LARGE SCALE GENOMIC DNA]</scope>
    <source>
        <strain evidence="2 3">B12108</strain>
    </source>
</reference>
<accession>A0A2P7YUR7</accession>
<organism evidence="2 3">
    <name type="scientific">Candidozyma pseudohaemuli</name>
    <dbReference type="NCBI Taxonomy" id="418784"/>
    <lineage>
        <taxon>Eukaryota</taxon>
        <taxon>Fungi</taxon>
        <taxon>Dikarya</taxon>
        <taxon>Ascomycota</taxon>
        <taxon>Saccharomycotina</taxon>
        <taxon>Pichiomycetes</taxon>
        <taxon>Metschnikowiaceae</taxon>
        <taxon>Candidozyma</taxon>
    </lineage>
</organism>
<dbReference type="VEuPathDB" id="FungiDB:C7M61_001506"/>
<dbReference type="Proteomes" id="UP000241107">
    <property type="component" value="Unassembled WGS sequence"/>
</dbReference>
<name>A0A2P7YUR7_9ASCO</name>
<evidence type="ECO:0000313" key="2">
    <source>
        <dbReference type="EMBL" id="PSK39703.1"/>
    </source>
</evidence>
<evidence type="ECO:0000256" key="1">
    <source>
        <dbReference type="SAM" id="MobiDB-lite"/>
    </source>
</evidence>
<evidence type="ECO:0000313" key="3">
    <source>
        <dbReference type="Proteomes" id="UP000241107"/>
    </source>
</evidence>